<dbReference type="InterPro" id="IPR029016">
    <property type="entry name" value="GAF-like_dom_sf"/>
</dbReference>
<dbReference type="Pfam" id="PF01590">
    <property type="entry name" value="GAF"/>
    <property type="match status" value="1"/>
</dbReference>
<feature type="domain" description="GAF" evidence="1">
    <location>
        <begin position="62"/>
        <end position="145"/>
    </location>
</feature>
<keyword evidence="3" id="KW-1185">Reference proteome</keyword>
<dbReference type="Gene3D" id="3.30.450.40">
    <property type="match status" value="1"/>
</dbReference>
<organism evidence="2 3">
    <name type="scientific">Hydrogenophaga laconesensis</name>
    <dbReference type="NCBI Taxonomy" id="1805971"/>
    <lineage>
        <taxon>Bacteria</taxon>
        <taxon>Pseudomonadati</taxon>
        <taxon>Pseudomonadota</taxon>
        <taxon>Betaproteobacteria</taxon>
        <taxon>Burkholderiales</taxon>
        <taxon>Comamonadaceae</taxon>
        <taxon>Hydrogenophaga</taxon>
    </lineage>
</organism>
<evidence type="ECO:0000313" key="3">
    <source>
        <dbReference type="Proteomes" id="UP001265550"/>
    </source>
</evidence>
<evidence type="ECO:0000259" key="1">
    <source>
        <dbReference type="Pfam" id="PF01590"/>
    </source>
</evidence>
<name>A0ABU1VIF5_9BURK</name>
<protein>
    <submittedName>
        <fullName evidence="2">GAF domain-containing protein</fullName>
    </submittedName>
</protein>
<sequence length="149" mass="16744">MTFTVERFHSEVRQGGLAKGLQLLNDAIEHRYTGIYRLDGGVLRNVELIDKEGEIKPEFLMEVPLEESFCQFVLRDGVFRTSDTGSESMLDGHKYQGVLLSYTGVPIVDGDGKLYGTLCHFDALKRDLTEEDFGHLKDAARLVSAYLPD</sequence>
<dbReference type="RefSeq" id="WP_204735533.1">
    <property type="nucleotide sequence ID" value="NZ_JAVDWE010000019.1"/>
</dbReference>
<gene>
    <name evidence="2" type="ORF">J2X09_004846</name>
</gene>
<accession>A0ABU1VIF5</accession>
<dbReference type="EMBL" id="JAVDWE010000019">
    <property type="protein sequence ID" value="MDR7097073.1"/>
    <property type="molecule type" value="Genomic_DNA"/>
</dbReference>
<dbReference type="Proteomes" id="UP001265550">
    <property type="component" value="Unassembled WGS sequence"/>
</dbReference>
<reference evidence="2 3" key="1">
    <citation type="submission" date="2023-07" db="EMBL/GenBank/DDBJ databases">
        <title>Sorghum-associated microbial communities from plants grown in Nebraska, USA.</title>
        <authorList>
            <person name="Schachtman D."/>
        </authorList>
    </citation>
    <scope>NUCLEOTIDE SEQUENCE [LARGE SCALE GENOMIC DNA]</scope>
    <source>
        <strain evidence="2 3">BE240</strain>
    </source>
</reference>
<evidence type="ECO:0000313" key="2">
    <source>
        <dbReference type="EMBL" id="MDR7097073.1"/>
    </source>
</evidence>
<dbReference type="InterPro" id="IPR003018">
    <property type="entry name" value="GAF"/>
</dbReference>
<proteinExistence type="predicted"/>
<comment type="caution">
    <text evidence="2">The sequence shown here is derived from an EMBL/GenBank/DDBJ whole genome shotgun (WGS) entry which is preliminary data.</text>
</comment>
<dbReference type="SUPFAM" id="SSF55781">
    <property type="entry name" value="GAF domain-like"/>
    <property type="match status" value="1"/>
</dbReference>